<keyword evidence="5" id="KW-1185">Reference proteome</keyword>
<feature type="region of interest" description="Disordered" evidence="1">
    <location>
        <begin position="1270"/>
        <end position="1292"/>
    </location>
</feature>
<comment type="caution">
    <text evidence="4">The sequence shown here is derived from an EMBL/GenBank/DDBJ whole genome shotgun (WGS) entry which is preliminary data.</text>
</comment>
<dbReference type="InterPro" id="IPR025263">
    <property type="entry name" value="YhdP_central"/>
</dbReference>
<reference evidence="4 5" key="1">
    <citation type="submission" date="2020-07" db="EMBL/GenBank/DDBJ databases">
        <title>Taxonomic revisions and descriptions of new bacterial species based on genomic comparisons in the high-G+C-content subgroup of the family Alcaligenaceae.</title>
        <authorList>
            <person name="Szabo A."/>
            <person name="Felfoldi T."/>
        </authorList>
    </citation>
    <scope>NUCLEOTIDE SEQUENCE [LARGE SCALE GENOMIC DNA]</scope>
    <source>
        <strain evidence="4 5">DSM 25264</strain>
    </source>
</reference>
<feature type="domain" description="YhdP central" evidence="3">
    <location>
        <begin position="395"/>
        <end position="1274"/>
    </location>
</feature>
<feature type="compositionally biased region" description="Low complexity" evidence="1">
    <location>
        <begin position="876"/>
        <end position="894"/>
    </location>
</feature>
<evidence type="ECO:0000313" key="4">
    <source>
        <dbReference type="EMBL" id="NYT35250.1"/>
    </source>
</evidence>
<evidence type="ECO:0000259" key="3">
    <source>
        <dbReference type="Pfam" id="PF13116"/>
    </source>
</evidence>
<gene>
    <name evidence="4" type="ORF">H0A68_00045</name>
</gene>
<dbReference type="RefSeq" id="WP_129967140.1">
    <property type="nucleotide sequence ID" value="NZ_JACCEW010000001.1"/>
</dbReference>
<feature type="region of interest" description="Disordered" evidence="1">
    <location>
        <begin position="237"/>
        <end position="274"/>
    </location>
</feature>
<dbReference type="Proteomes" id="UP000580517">
    <property type="component" value="Unassembled WGS sequence"/>
</dbReference>
<evidence type="ECO:0000256" key="2">
    <source>
        <dbReference type="SAM" id="Phobius"/>
    </source>
</evidence>
<evidence type="ECO:0000313" key="5">
    <source>
        <dbReference type="Proteomes" id="UP000580517"/>
    </source>
</evidence>
<feature type="transmembrane region" description="Helical" evidence="2">
    <location>
        <begin position="12"/>
        <end position="34"/>
    </location>
</feature>
<sequence length="1292" mass="139477">MRQFTCHILKLIGALALLLYVVVCLGVLGVRYWILPHIDEWRPQIEQYVSQRFNTDVGADHIQAEWAGLAPRISLIGVTIAPAGAASGPGADNAAQNDSLRVSRLDIRLDWRSLLHLRPVFLDLRASGIVLDLRRDEQGKLHVLGQTIDFSEQDTRSERLLDFLRWLGGQRRITLDNATVRWTDETRDPRPLTLNEVRVVVENHGGQHNISVSATPPSELGALIDARATLALPDGIGKHVSESASGSAQPSEAGQDGLGASAHHAEIDSSGRLPPLPAKANGRIYLRLKAIHPAAWAPWITPSESWTARQMDVRAVLTLTGTENNRLTTDIQMAAPRWHPTENLTIDGDALHLYLDGPARGYAHLAQGHRVGKLAGPVSQVVEKQSGGSRVLNYRLIGQGVRIIDPHTFPQPIALQHIMGQGQVQREDNGQLRIAASQMFVANTDAQARLKGWWSQGGGSLAGLADITGTVDYARVAAIGDYLPEHVNKLAREWMSQALTQGVIKDAELTLRGNLRHFPFQEQPEMGDFRIAGAFSDTTIDYLPPHGNEKGWPAVEDMQGRALLHRADLRLDIDHAIMQPAPGQAVQVTRLAARIPDLEHDPILDISGETEGGATAYLGLMTHSPLGQLLGNVFEDTRASGDWQVPLALTIPLTHASDTQVDGAIHFQGNTLHLMPGVPAFEQMQGVLAFTQDGATAQGIKGTVLGGAMKMDGALGGQGKGLRMRGTLTAKALSSYAAIKAVDRLKGQAAYTAVLQRKTDAAAILTVRTDMRGLSADMPPPLGKAAAESLKVKAVWAPQRKGAGRLLAMQIGPDVDIRLLHREGAADQPFFQAGALGIYAHPDLPAKGLNIEARFTDVNLDEWNALRRELGQSSDGASGAAAKPPPGNAHAKPGTGQPFMPALARLRLQSDAAQFHGMALDQLTFTILQPEPGQWRADVSASTTAGTIRWQEHHGQLQGPIRADFNRLALGNAPEQLATHPAKTASHSADAPEQEKKSMPLDLDQGLDLPPISLRVQDLALYGRHVGALSLTARAESHGTRWRLDHILLSTPEAQLTGQGAWQLTGPQRGLSLKAAATVRDMGAYMDRIQYKDILSGGNGTLVGEFKWKNIPWSFKREDLSGTLDIALDKGRFSNLNSYSARLLELLSLQSVKRLARLNFSPGSLLREGFPFDTLRGTLVASDGVLSTHDYRVIGPAGTIVLEGDTNLVDETLNMQAVVVPDLDASGAAIAAGIAINPIVGIGAFLAQLFLQAPLSEAMTAQYHITGTWEEPKVEETTPPAKDRVPDKEPPP</sequence>
<protein>
    <submittedName>
        <fullName evidence="4">TIGR02099 family protein</fullName>
    </submittedName>
</protein>
<dbReference type="PANTHER" id="PTHR38690:SF1">
    <property type="entry name" value="PROTEASE"/>
    <property type="match status" value="1"/>
</dbReference>
<evidence type="ECO:0000256" key="1">
    <source>
        <dbReference type="SAM" id="MobiDB-lite"/>
    </source>
</evidence>
<dbReference type="NCBIfam" id="TIGR02099">
    <property type="entry name" value="YhdP family protein"/>
    <property type="match status" value="1"/>
</dbReference>
<dbReference type="PANTHER" id="PTHR38690">
    <property type="entry name" value="PROTEASE-RELATED"/>
    <property type="match status" value="1"/>
</dbReference>
<accession>A0A853F8G7</accession>
<feature type="region of interest" description="Disordered" evidence="1">
    <location>
        <begin position="871"/>
        <end position="898"/>
    </location>
</feature>
<keyword evidence="2" id="KW-0472">Membrane</keyword>
<feature type="compositionally biased region" description="Polar residues" evidence="1">
    <location>
        <begin position="242"/>
        <end position="252"/>
    </location>
</feature>
<keyword evidence="2" id="KW-1133">Transmembrane helix</keyword>
<name>A0A853F8G7_9BURK</name>
<keyword evidence="2" id="KW-0812">Transmembrane</keyword>
<organism evidence="4 5">
    <name type="scientific">Allopusillimonas soli</name>
    <dbReference type="NCBI Taxonomy" id="659016"/>
    <lineage>
        <taxon>Bacteria</taxon>
        <taxon>Pseudomonadati</taxon>
        <taxon>Pseudomonadota</taxon>
        <taxon>Betaproteobacteria</taxon>
        <taxon>Burkholderiales</taxon>
        <taxon>Alcaligenaceae</taxon>
        <taxon>Allopusillimonas</taxon>
    </lineage>
</organism>
<feature type="domain" description="YhdP central" evidence="3">
    <location>
        <begin position="7"/>
        <end position="366"/>
    </location>
</feature>
<dbReference type="OrthoDB" id="8521382at2"/>
<dbReference type="EMBL" id="JACCEW010000001">
    <property type="protein sequence ID" value="NYT35250.1"/>
    <property type="molecule type" value="Genomic_DNA"/>
</dbReference>
<proteinExistence type="predicted"/>
<dbReference type="Pfam" id="PF13116">
    <property type="entry name" value="YhdP"/>
    <property type="match status" value="2"/>
</dbReference>
<dbReference type="InterPro" id="IPR011836">
    <property type="entry name" value="YhdP"/>
</dbReference>
<feature type="region of interest" description="Disordered" evidence="1">
    <location>
        <begin position="979"/>
        <end position="1004"/>
    </location>
</feature>